<evidence type="ECO:0000259" key="5">
    <source>
        <dbReference type="PROSITE" id="PS50893"/>
    </source>
</evidence>
<dbReference type="PROSITE" id="PS50893">
    <property type="entry name" value="ABC_TRANSPORTER_2"/>
    <property type="match status" value="1"/>
</dbReference>
<name>A0A1F6V4D6_9PROT</name>
<gene>
    <name evidence="6" type="ORF">A2W18_09025</name>
</gene>
<dbReference type="Gene3D" id="3.40.50.300">
    <property type="entry name" value="P-loop containing nucleotide triphosphate hydrolases"/>
    <property type="match status" value="1"/>
</dbReference>
<evidence type="ECO:0000256" key="1">
    <source>
        <dbReference type="ARBA" id="ARBA00005417"/>
    </source>
</evidence>
<sequence>MVDAAIPLANSILPLRLEEASFVVDGRAIIDRISLTIDAGPRTIILGPNGAGKSVLMRLCHGLLPPTAGRLSWNRPDRPGERRRQAMVFQTQVMLRRSALGNITYALKLAAVPSAERTAQAWEALDRVGLTHLAKNSARVLSVGEQQRLALARAWALHPEVLFLDEPTASLDPSATAEVERIIHAIHAAGTKIVMSTHNLGQAKRVGDEVVFLHQGQLKEHSSVDRFFTAPSSVEAEAFIKGELPWLYDNDAVSYSSAQRLRR</sequence>
<dbReference type="Pfam" id="PF00005">
    <property type="entry name" value="ABC_tran"/>
    <property type="match status" value="1"/>
</dbReference>
<dbReference type="InterPro" id="IPR003593">
    <property type="entry name" value="AAA+_ATPase"/>
</dbReference>
<evidence type="ECO:0000313" key="7">
    <source>
        <dbReference type="Proteomes" id="UP000179076"/>
    </source>
</evidence>
<dbReference type="InterPro" id="IPR027417">
    <property type="entry name" value="P-loop_NTPase"/>
</dbReference>
<evidence type="ECO:0000256" key="3">
    <source>
        <dbReference type="ARBA" id="ARBA00022741"/>
    </source>
</evidence>
<dbReference type="PANTHER" id="PTHR43166">
    <property type="entry name" value="AMINO ACID IMPORT ATP-BINDING PROTEIN"/>
    <property type="match status" value="1"/>
</dbReference>
<keyword evidence="2" id="KW-0813">Transport</keyword>
<dbReference type="InterPro" id="IPR017871">
    <property type="entry name" value="ABC_transporter-like_CS"/>
</dbReference>
<dbReference type="EMBL" id="MFSP01000130">
    <property type="protein sequence ID" value="OGI64560.1"/>
    <property type="molecule type" value="Genomic_DNA"/>
</dbReference>
<dbReference type="PANTHER" id="PTHR43166:SF4">
    <property type="entry name" value="PHOSPHONATES IMPORT ATP-BINDING PROTEIN PHNC"/>
    <property type="match status" value="1"/>
</dbReference>
<keyword evidence="3" id="KW-0547">Nucleotide-binding</keyword>
<dbReference type="InterPro" id="IPR003439">
    <property type="entry name" value="ABC_transporter-like_ATP-bd"/>
</dbReference>
<protein>
    <submittedName>
        <fullName evidence="6">ABC transporter ATP-binding protein</fullName>
    </submittedName>
</protein>
<dbReference type="Proteomes" id="UP000179076">
    <property type="component" value="Unassembled WGS sequence"/>
</dbReference>
<dbReference type="SUPFAM" id="SSF52540">
    <property type="entry name" value="P-loop containing nucleoside triphosphate hydrolases"/>
    <property type="match status" value="1"/>
</dbReference>
<dbReference type="PROSITE" id="PS00211">
    <property type="entry name" value="ABC_TRANSPORTER_1"/>
    <property type="match status" value="1"/>
</dbReference>
<dbReference type="AlphaFoldDB" id="A0A1F6V4D6"/>
<keyword evidence="4 6" id="KW-0067">ATP-binding</keyword>
<accession>A0A1F6V4D6</accession>
<reference evidence="6 7" key="1">
    <citation type="journal article" date="2016" name="Nat. Commun.">
        <title>Thousands of microbial genomes shed light on interconnected biogeochemical processes in an aquifer system.</title>
        <authorList>
            <person name="Anantharaman K."/>
            <person name="Brown C.T."/>
            <person name="Hug L.A."/>
            <person name="Sharon I."/>
            <person name="Castelle C.J."/>
            <person name="Probst A.J."/>
            <person name="Thomas B.C."/>
            <person name="Singh A."/>
            <person name="Wilkins M.J."/>
            <person name="Karaoz U."/>
            <person name="Brodie E.L."/>
            <person name="Williams K.H."/>
            <person name="Hubbard S.S."/>
            <person name="Banfield J.F."/>
        </authorList>
    </citation>
    <scope>NUCLEOTIDE SEQUENCE [LARGE SCALE GENOMIC DNA]</scope>
</reference>
<dbReference type="InterPro" id="IPR050086">
    <property type="entry name" value="MetN_ABC_transporter-like"/>
</dbReference>
<organism evidence="6 7">
    <name type="scientific">Candidatus Muproteobacteria bacterium RBG_16_60_9</name>
    <dbReference type="NCBI Taxonomy" id="1817755"/>
    <lineage>
        <taxon>Bacteria</taxon>
        <taxon>Pseudomonadati</taxon>
        <taxon>Pseudomonadota</taxon>
        <taxon>Candidatus Muproteobacteria</taxon>
    </lineage>
</organism>
<dbReference type="GO" id="GO:0005524">
    <property type="term" value="F:ATP binding"/>
    <property type="evidence" value="ECO:0007669"/>
    <property type="project" value="UniProtKB-KW"/>
</dbReference>
<dbReference type="GO" id="GO:0016887">
    <property type="term" value="F:ATP hydrolysis activity"/>
    <property type="evidence" value="ECO:0007669"/>
    <property type="project" value="InterPro"/>
</dbReference>
<comment type="similarity">
    <text evidence="1">Belongs to the ABC transporter superfamily.</text>
</comment>
<evidence type="ECO:0000313" key="6">
    <source>
        <dbReference type="EMBL" id="OGI64560.1"/>
    </source>
</evidence>
<evidence type="ECO:0000256" key="4">
    <source>
        <dbReference type="ARBA" id="ARBA00022840"/>
    </source>
</evidence>
<feature type="domain" description="ABC transporter" evidence="5">
    <location>
        <begin position="15"/>
        <end position="240"/>
    </location>
</feature>
<evidence type="ECO:0000256" key="2">
    <source>
        <dbReference type="ARBA" id="ARBA00022448"/>
    </source>
</evidence>
<comment type="caution">
    <text evidence="6">The sequence shown here is derived from an EMBL/GenBank/DDBJ whole genome shotgun (WGS) entry which is preliminary data.</text>
</comment>
<proteinExistence type="inferred from homology"/>
<dbReference type="SMART" id="SM00382">
    <property type="entry name" value="AAA"/>
    <property type="match status" value="1"/>
</dbReference>